<evidence type="ECO:0000313" key="2">
    <source>
        <dbReference type="EMBL" id="KAF5858926.1"/>
    </source>
</evidence>
<reference evidence="2 3" key="1">
    <citation type="submission" date="2019-04" db="EMBL/GenBank/DDBJ databases">
        <title>Aspergillus burnettii sp. nov., novel species from soil in southeast Queensland.</title>
        <authorList>
            <person name="Gilchrist C.L.M."/>
            <person name="Pitt J.I."/>
            <person name="Lange L."/>
            <person name="Lacey H.J."/>
            <person name="Vuong D."/>
            <person name="Midgley D.J."/>
            <person name="Greenfield P."/>
            <person name="Bradbury M."/>
            <person name="Lacey E."/>
            <person name="Busk P.K."/>
            <person name="Pilgaard B."/>
            <person name="Chooi Y.H."/>
            <person name="Piggott A.M."/>
        </authorList>
    </citation>
    <scope>NUCLEOTIDE SEQUENCE [LARGE SCALE GENOMIC DNA]</scope>
    <source>
        <strain evidence="2 3">FRR 5400</strain>
    </source>
</reference>
<sequence length="315" mass="34896">MYYICLLGPTARHWQVQVSTFKAQLSQLGIKDFAESCQDFDIKGGIYGDGNDGQAAYSQEENTEMAERGGSPSHYPREDEDSMIPLLEEGRHGWSGGIRESTARVREIGCLAGRYGPETRNRADAFNILATNCMHTSSAVATELTYNDGEFKYKARIEFIQCSEWEHELRVLPKEIFDSMGDILGENVPKDSNAGIALDKIKAVYLSLELENIVSTSVEKLLESTNVLSLLGTILILEENNPRVFSRKLKSYIDSKGRTRGPKRSSQNDSDIGLWPLVSGVRIYVKAKALSTGAMLVDLPDVFDSNAARVAVVED</sequence>
<dbReference type="AlphaFoldDB" id="A0A8H5ZZ31"/>
<feature type="region of interest" description="Disordered" evidence="1">
    <location>
        <begin position="51"/>
        <end position="79"/>
    </location>
</feature>
<proteinExistence type="predicted"/>
<name>A0A8H5ZZ31_PETAA</name>
<comment type="caution">
    <text evidence="2">The sequence shown here is derived from an EMBL/GenBank/DDBJ whole genome shotgun (WGS) entry which is preliminary data.</text>
</comment>
<organism evidence="2 3">
    <name type="scientific">Petromyces alliaceus</name>
    <name type="common">Aspergillus alliaceus</name>
    <dbReference type="NCBI Taxonomy" id="209559"/>
    <lineage>
        <taxon>Eukaryota</taxon>
        <taxon>Fungi</taxon>
        <taxon>Dikarya</taxon>
        <taxon>Ascomycota</taxon>
        <taxon>Pezizomycotina</taxon>
        <taxon>Eurotiomycetes</taxon>
        <taxon>Eurotiomycetidae</taxon>
        <taxon>Eurotiales</taxon>
        <taxon>Aspergillaceae</taxon>
        <taxon>Aspergillus</taxon>
        <taxon>Aspergillus subgen. Circumdati</taxon>
    </lineage>
</organism>
<evidence type="ECO:0000313" key="3">
    <source>
        <dbReference type="Proteomes" id="UP000541154"/>
    </source>
</evidence>
<gene>
    <name evidence="2" type="ORF">ETB97_003586</name>
</gene>
<protein>
    <submittedName>
        <fullName evidence="2">Uncharacterized protein</fullName>
    </submittedName>
</protein>
<dbReference type="PANTHER" id="PTHR36681:SF3">
    <property type="entry name" value="NUCLEAR GTPASE, GERMINAL CENTER-ASSOCIATED, TANDEM DUPLICATE 3"/>
    <property type="match status" value="1"/>
</dbReference>
<accession>A0A8H5ZZ31</accession>
<dbReference type="EMBL" id="SPNV01000185">
    <property type="protein sequence ID" value="KAF5858926.1"/>
    <property type="molecule type" value="Genomic_DNA"/>
</dbReference>
<dbReference type="PANTHER" id="PTHR36681">
    <property type="entry name" value="NUCLEAR GTPASE, GERMINAL CENTER-ASSOCIATED, TANDEM DUPLICATE 3"/>
    <property type="match status" value="1"/>
</dbReference>
<evidence type="ECO:0000256" key="1">
    <source>
        <dbReference type="SAM" id="MobiDB-lite"/>
    </source>
</evidence>
<keyword evidence="3" id="KW-1185">Reference proteome</keyword>
<dbReference type="Proteomes" id="UP000541154">
    <property type="component" value="Unassembled WGS sequence"/>
</dbReference>